<dbReference type="InterPro" id="IPR045059">
    <property type="entry name" value="Ribosomal_uL29_euk"/>
</dbReference>
<dbReference type="FunFam" id="6.10.250.3450:FF:000003">
    <property type="entry name" value="Uncharacterized protein"/>
    <property type="match status" value="1"/>
</dbReference>
<protein>
    <recommendedName>
        <fullName evidence="1">Large ribosomal subunit protein uL29</fullName>
    </recommendedName>
</protein>
<dbReference type="GO" id="GO:0003729">
    <property type="term" value="F:mRNA binding"/>
    <property type="evidence" value="ECO:0000318"/>
    <property type="project" value="GO_Central"/>
</dbReference>
<evidence type="ECO:0000313" key="2">
    <source>
        <dbReference type="EnsemblMetazoa" id="PPA02958.1"/>
    </source>
</evidence>
<evidence type="ECO:0000256" key="1">
    <source>
        <dbReference type="ARBA" id="ARBA00035204"/>
    </source>
</evidence>
<dbReference type="Gene3D" id="1.10.287.310">
    <property type="match status" value="1"/>
</dbReference>
<dbReference type="AlphaFoldDB" id="A0A2A6D2U5"/>
<dbReference type="GO" id="GO:0000463">
    <property type="term" value="P:maturation of LSU-rRNA from tricistronic rRNA transcript (SSU-rRNA, 5.8S rRNA, LSU-rRNA)"/>
    <property type="evidence" value="ECO:0000318"/>
    <property type="project" value="GO_Central"/>
</dbReference>
<dbReference type="Proteomes" id="UP000005239">
    <property type="component" value="Unassembled WGS sequence"/>
</dbReference>
<name>A0A2A6D2U5_PRIPA</name>
<dbReference type="EnsemblMetazoa" id="PPA02958.1">
    <property type="protein sequence ID" value="PPA02958.1"/>
    <property type="gene ID" value="WBGene00092512"/>
</dbReference>
<dbReference type="GO" id="GO:0006412">
    <property type="term" value="P:translation"/>
    <property type="evidence" value="ECO:0007669"/>
    <property type="project" value="InterPro"/>
</dbReference>
<sequence length="93" mass="10392">VVYVTGGAASKLSKIRVVRKNIARSDRDQSDGQRAVLCVALSPSTRLPSRFTPYFQPKKCLPTDIRYKKTRAMRRALTKHDASIMSAKQLAIT</sequence>
<keyword evidence="3" id="KW-1185">Reference proteome</keyword>
<reference evidence="3" key="1">
    <citation type="journal article" date="2008" name="Nat. Genet.">
        <title>The Pristionchus pacificus genome provides a unique perspective on nematode lifestyle and parasitism.</title>
        <authorList>
            <person name="Dieterich C."/>
            <person name="Clifton S.W."/>
            <person name="Schuster L.N."/>
            <person name="Chinwalla A."/>
            <person name="Delehaunty K."/>
            <person name="Dinkelacker I."/>
            <person name="Fulton L."/>
            <person name="Fulton R."/>
            <person name="Godfrey J."/>
            <person name="Minx P."/>
            <person name="Mitreva M."/>
            <person name="Roeseler W."/>
            <person name="Tian H."/>
            <person name="Witte H."/>
            <person name="Yang S.P."/>
            <person name="Wilson R.K."/>
            <person name="Sommer R.J."/>
        </authorList>
    </citation>
    <scope>NUCLEOTIDE SEQUENCE [LARGE SCALE GENOMIC DNA]</scope>
    <source>
        <strain evidence="3">PS312</strain>
    </source>
</reference>
<organism evidence="2 3">
    <name type="scientific">Pristionchus pacificus</name>
    <name type="common">Parasitic nematode worm</name>
    <dbReference type="NCBI Taxonomy" id="54126"/>
    <lineage>
        <taxon>Eukaryota</taxon>
        <taxon>Metazoa</taxon>
        <taxon>Ecdysozoa</taxon>
        <taxon>Nematoda</taxon>
        <taxon>Chromadorea</taxon>
        <taxon>Rhabditida</taxon>
        <taxon>Rhabditina</taxon>
        <taxon>Diplogasteromorpha</taxon>
        <taxon>Diplogasteroidea</taxon>
        <taxon>Neodiplogasteridae</taxon>
        <taxon>Pristionchus</taxon>
    </lineage>
</organism>
<dbReference type="InterPro" id="IPR036049">
    <property type="entry name" value="Ribosomal_uL29_sf"/>
</dbReference>
<evidence type="ECO:0000313" key="3">
    <source>
        <dbReference type="Proteomes" id="UP000005239"/>
    </source>
</evidence>
<dbReference type="GO" id="GO:0022625">
    <property type="term" value="C:cytosolic large ribosomal subunit"/>
    <property type="evidence" value="ECO:0000318"/>
    <property type="project" value="GO_Central"/>
</dbReference>
<reference evidence="2" key="2">
    <citation type="submission" date="2022-06" db="UniProtKB">
        <authorList>
            <consortium name="EnsemblMetazoa"/>
        </authorList>
    </citation>
    <scope>IDENTIFICATION</scope>
    <source>
        <strain evidence="2">PS312</strain>
    </source>
</reference>
<dbReference type="PANTHER" id="PTHR45722">
    <property type="entry name" value="60S RIBOSOMAL PROTEIN L35"/>
    <property type="match status" value="1"/>
</dbReference>
<accession>A0A8R1U573</accession>
<gene>
    <name evidence="2" type="primary">WBGene00092512</name>
</gene>
<accession>A0A2A6D2U5</accession>
<dbReference type="PANTHER" id="PTHR45722:SF2">
    <property type="entry name" value="LARGE RIBOSOMAL SUBUNIT PROTEIN UL29-RELATED"/>
    <property type="match status" value="1"/>
</dbReference>
<dbReference type="GO" id="GO:0003735">
    <property type="term" value="F:structural constituent of ribosome"/>
    <property type="evidence" value="ECO:0000318"/>
    <property type="project" value="GO_Central"/>
</dbReference>
<dbReference type="OrthoDB" id="528635at2759"/>
<dbReference type="Gene3D" id="6.10.250.3450">
    <property type="match status" value="1"/>
</dbReference>
<proteinExistence type="predicted"/>